<protein>
    <submittedName>
        <fullName evidence="1">Predicted protein</fullName>
    </submittedName>
</protein>
<dbReference type="AlphaFoldDB" id="C1MXG1"/>
<evidence type="ECO:0000313" key="2">
    <source>
        <dbReference type="Proteomes" id="UP000001876"/>
    </source>
</evidence>
<keyword evidence="2" id="KW-1185">Reference proteome</keyword>
<dbReference type="EMBL" id="GG663742">
    <property type="protein sequence ID" value="EEH55455.1"/>
    <property type="molecule type" value="Genomic_DNA"/>
</dbReference>
<sequence length="315" mass="35025">MSSSTVASRAIPRARTRSVAWRALVPGSREFAAPSARASRRTSRGRDRAAAAGAAVAFVKPKGEWPRVNVAGERSWKGIQFDELSFEVKKCEDGAAATALVDEFVRSDGLTPEFLETCVDLTVLAHKQRRPAEEIAMLQELAVYLMREHRRRACPPEVFFADELLRTFDSETVAAAMRGDEAASIRVRNVRDALVRAFEHGVADVDDPDDDAPAVRLSQSVFMTHLERTRFRCVEDARRERSVAMDVVGADELGAFYTLVPIRPQVMRAYEPAGIDTMEEIRMSRDALLEAASRVETLAKMFKEHVWKGGGASER</sequence>
<dbReference type="GeneID" id="9685829"/>
<dbReference type="RefSeq" id="XP_003060686.1">
    <property type="nucleotide sequence ID" value="XM_003060640.1"/>
</dbReference>
<dbReference type="Proteomes" id="UP000001876">
    <property type="component" value="Unassembled WGS sequence"/>
</dbReference>
<evidence type="ECO:0000313" key="1">
    <source>
        <dbReference type="EMBL" id="EEH55455.1"/>
    </source>
</evidence>
<gene>
    <name evidence="1" type="ORF">MICPUCDRAFT_60146</name>
</gene>
<reference evidence="1 2" key="1">
    <citation type="journal article" date="2009" name="Science">
        <title>Green evolution and dynamic adaptations revealed by genomes of the marine picoeukaryotes Micromonas.</title>
        <authorList>
            <person name="Worden A.Z."/>
            <person name="Lee J.H."/>
            <person name="Mock T."/>
            <person name="Rouze P."/>
            <person name="Simmons M.P."/>
            <person name="Aerts A.L."/>
            <person name="Allen A.E."/>
            <person name="Cuvelier M.L."/>
            <person name="Derelle E."/>
            <person name="Everett M.V."/>
            <person name="Foulon E."/>
            <person name="Grimwood J."/>
            <person name="Gundlach H."/>
            <person name="Henrissat B."/>
            <person name="Napoli C."/>
            <person name="McDonald S.M."/>
            <person name="Parker M.S."/>
            <person name="Rombauts S."/>
            <person name="Salamov A."/>
            <person name="Von Dassow P."/>
            <person name="Badger J.H."/>
            <person name="Coutinho P.M."/>
            <person name="Demir E."/>
            <person name="Dubchak I."/>
            <person name="Gentemann C."/>
            <person name="Eikrem W."/>
            <person name="Gready J.E."/>
            <person name="John U."/>
            <person name="Lanier W."/>
            <person name="Lindquist E.A."/>
            <person name="Lucas S."/>
            <person name="Mayer K.F."/>
            <person name="Moreau H."/>
            <person name="Not F."/>
            <person name="Otillar R."/>
            <person name="Panaud O."/>
            <person name="Pangilinan J."/>
            <person name="Paulsen I."/>
            <person name="Piegu B."/>
            <person name="Poliakov A."/>
            <person name="Robbens S."/>
            <person name="Schmutz J."/>
            <person name="Toulza E."/>
            <person name="Wyss T."/>
            <person name="Zelensky A."/>
            <person name="Zhou K."/>
            <person name="Armbrust E.V."/>
            <person name="Bhattacharya D."/>
            <person name="Goodenough U.W."/>
            <person name="Van de Peer Y."/>
            <person name="Grigoriev I.V."/>
        </authorList>
    </citation>
    <scope>NUCLEOTIDE SEQUENCE [LARGE SCALE GENOMIC DNA]</scope>
    <source>
        <strain evidence="1 2">CCMP1545</strain>
    </source>
</reference>
<dbReference type="KEGG" id="mpp:MICPUCDRAFT_60146"/>
<organism evidence="2">
    <name type="scientific">Micromonas pusilla (strain CCMP1545)</name>
    <name type="common">Picoplanktonic green alga</name>
    <dbReference type="NCBI Taxonomy" id="564608"/>
    <lineage>
        <taxon>Eukaryota</taxon>
        <taxon>Viridiplantae</taxon>
        <taxon>Chlorophyta</taxon>
        <taxon>Mamiellophyceae</taxon>
        <taxon>Mamiellales</taxon>
        <taxon>Mamiellaceae</taxon>
        <taxon>Micromonas</taxon>
    </lineage>
</organism>
<accession>C1MXG1</accession>
<name>C1MXG1_MICPC</name>
<dbReference type="OMA" id="REDAKWG"/>
<dbReference type="OrthoDB" id="10561944at2759"/>
<proteinExistence type="predicted"/>